<feature type="transmembrane region" description="Helical" evidence="8">
    <location>
        <begin position="267"/>
        <end position="289"/>
    </location>
</feature>
<feature type="domain" description="Threonine/Serine exporter ThrE" evidence="10">
    <location>
        <begin position="308"/>
        <end position="430"/>
    </location>
</feature>
<sequence length="460" mass="47149">MRALLWSAPSSSSDAAAVAGEALQEREEALRRVGQVLDIALRIGELLLASGQGAEDVEAAMLGVTRAYGLVRCEPQVTFTMLSVSYHAGGLPVPVTAARTVRRRAADHSRLDAVHRLVGLILAGDLPLEAAAVRLAAIRAWRGTYAAWVLSAAAGGLAGSASLLVGGVWDSRALLAFLTAFAAAALGDRLAMWLARASVPEFYQFLVGAVPASASGVLLAAAGAGLQGSFVITGGLFALLPGRAVVAGVEDGLTGFYLTAGARLLEVLYLVTGIVLGVLAVVPLGHYLGAELHPEESVGRSSLPVLQMAAAFGLSVSLAVLLQCPRRIVALVAVNGAIGWAVFGSLTEQAGLSAVTATGVAAGLVGLFGQLVSRRRGTTSLLYVTAALGPLLPGSAVYRGLLGFAQGRVDAGLAELSRAVALALALAVGVHAGRELVRLAQHIPVYVGRPRDAARRTRGY</sequence>
<gene>
    <name evidence="11" type="ORF">P8A19_38570</name>
</gene>
<evidence type="ECO:0000259" key="9">
    <source>
        <dbReference type="Pfam" id="PF06738"/>
    </source>
</evidence>
<feature type="transmembrane region" description="Helical" evidence="8">
    <location>
        <begin position="301"/>
        <end position="321"/>
    </location>
</feature>
<dbReference type="InterPro" id="IPR010619">
    <property type="entry name" value="ThrE-like_N"/>
</dbReference>
<comment type="similarity">
    <text evidence="7">Belongs to the ThrE exporter (TC 2.A.79) family.</text>
</comment>
<evidence type="ECO:0000256" key="3">
    <source>
        <dbReference type="ARBA" id="ARBA00022519"/>
    </source>
</evidence>
<accession>A0ABY9J2S0</accession>
<evidence type="ECO:0000256" key="2">
    <source>
        <dbReference type="ARBA" id="ARBA00022475"/>
    </source>
</evidence>
<keyword evidence="3" id="KW-0997">Cell inner membrane</keyword>
<dbReference type="Pfam" id="PF12821">
    <property type="entry name" value="ThrE_2"/>
    <property type="match status" value="1"/>
</dbReference>
<evidence type="ECO:0000313" key="11">
    <source>
        <dbReference type="EMBL" id="WLQ60971.1"/>
    </source>
</evidence>
<keyword evidence="6 8" id="KW-0472">Membrane</keyword>
<feature type="transmembrane region" description="Helical" evidence="8">
    <location>
        <begin position="328"/>
        <end position="346"/>
    </location>
</feature>
<protein>
    <submittedName>
        <fullName evidence="11">Threonine/serine exporter family protein</fullName>
    </submittedName>
</protein>
<feature type="transmembrane region" description="Helical" evidence="8">
    <location>
        <begin position="175"/>
        <end position="195"/>
    </location>
</feature>
<keyword evidence="5 8" id="KW-1133">Transmembrane helix</keyword>
<dbReference type="PANTHER" id="PTHR34390:SF1">
    <property type="entry name" value="SUCCINATE TRANSPORTER SUBUNIT YJJB-RELATED"/>
    <property type="match status" value="1"/>
</dbReference>
<feature type="transmembrane region" description="Helical" evidence="8">
    <location>
        <begin position="352"/>
        <end position="369"/>
    </location>
</feature>
<dbReference type="Pfam" id="PF06738">
    <property type="entry name" value="ThrE"/>
    <property type="match status" value="1"/>
</dbReference>
<dbReference type="Proteomes" id="UP001235744">
    <property type="component" value="Chromosome"/>
</dbReference>
<evidence type="ECO:0000256" key="1">
    <source>
        <dbReference type="ARBA" id="ARBA00004651"/>
    </source>
</evidence>
<evidence type="ECO:0000256" key="7">
    <source>
        <dbReference type="ARBA" id="ARBA00034125"/>
    </source>
</evidence>
<feature type="transmembrane region" description="Helical" evidence="8">
    <location>
        <begin position="145"/>
        <end position="169"/>
    </location>
</feature>
<keyword evidence="2" id="KW-1003">Cell membrane</keyword>
<organism evidence="11 12">
    <name type="scientific">Streptomyces poriferorum</name>
    <dbReference type="NCBI Taxonomy" id="2798799"/>
    <lineage>
        <taxon>Bacteria</taxon>
        <taxon>Bacillati</taxon>
        <taxon>Actinomycetota</taxon>
        <taxon>Actinomycetes</taxon>
        <taxon>Kitasatosporales</taxon>
        <taxon>Streptomycetaceae</taxon>
        <taxon>Streptomyces</taxon>
    </lineage>
</organism>
<dbReference type="InterPro" id="IPR050539">
    <property type="entry name" value="ThrE_Dicarb/AminoAcid_Exp"/>
</dbReference>
<comment type="subcellular location">
    <subcellularLocation>
        <location evidence="1">Cell membrane</location>
        <topology evidence="1">Multi-pass membrane protein</topology>
    </subcellularLocation>
</comment>
<dbReference type="InterPro" id="IPR024528">
    <property type="entry name" value="ThrE_2"/>
</dbReference>
<feature type="transmembrane region" description="Helical" evidence="8">
    <location>
        <begin position="381"/>
        <end position="401"/>
    </location>
</feature>
<evidence type="ECO:0000313" key="12">
    <source>
        <dbReference type="Proteomes" id="UP001235744"/>
    </source>
</evidence>
<dbReference type="PANTHER" id="PTHR34390">
    <property type="entry name" value="UPF0442 PROTEIN YJJB-RELATED"/>
    <property type="match status" value="1"/>
</dbReference>
<evidence type="ECO:0000256" key="6">
    <source>
        <dbReference type="ARBA" id="ARBA00023136"/>
    </source>
</evidence>
<evidence type="ECO:0000256" key="4">
    <source>
        <dbReference type="ARBA" id="ARBA00022692"/>
    </source>
</evidence>
<feature type="transmembrane region" description="Helical" evidence="8">
    <location>
        <begin position="413"/>
        <end position="432"/>
    </location>
</feature>
<feature type="domain" description="Threonine/serine exporter-like N-terminal" evidence="9">
    <location>
        <begin position="38"/>
        <end position="282"/>
    </location>
</feature>
<reference evidence="11 12" key="1">
    <citation type="submission" date="2023-03" db="EMBL/GenBank/DDBJ databases">
        <title>Isolation and description of six Streptomyces strains from soil environments, able to metabolize different microbial glucans.</title>
        <authorList>
            <person name="Widen T."/>
            <person name="Larsbrink J."/>
        </authorList>
    </citation>
    <scope>NUCLEOTIDE SEQUENCE [LARGE SCALE GENOMIC DNA]</scope>
    <source>
        <strain evidence="11 12">Alt2</strain>
    </source>
</reference>
<proteinExistence type="inferred from homology"/>
<evidence type="ECO:0000256" key="8">
    <source>
        <dbReference type="SAM" id="Phobius"/>
    </source>
</evidence>
<feature type="transmembrane region" description="Helical" evidence="8">
    <location>
        <begin position="202"/>
        <end position="222"/>
    </location>
</feature>
<keyword evidence="12" id="KW-1185">Reference proteome</keyword>
<dbReference type="EMBL" id="CP120988">
    <property type="protein sequence ID" value="WLQ60971.1"/>
    <property type="molecule type" value="Genomic_DNA"/>
</dbReference>
<evidence type="ECO:0000256" key="5">
    <source>
        <dbReference type="ARBA" id="ARBA00022989"/>
    </source>
</evidence>
<keyword evidence="4 8" id="KW-0812">Transmembrane</keyword>
<name>A0ABY9J2S0_9ACTN</name>
<evidence type="ECO:0000259" key="10">
    <source>
        <dbReference type="Pfam" id="PF12821"/>
    </source>
</evidence>
<dbReference type="RefSeq" id="WP_306068884.1">
    <property type="nucleotide sequence ID" value="NZ_CP120988.1"/>
</dbReference>